<dbReference type="AlphaFoldDB" id="A0A4C1VKJ5"/>
<gene>
    <name evidence="1" type="ORF">EVAR_27419_1</name>
</gene>
<dbReference type="EMBL" id="BGZK01000359">
    <property type="protein sequence ID" value="GBP39061.1"/>
    <property type="molecule type" value="Genomic_DNA"/>
</dbReference>
<name>A0A4C1VKJ5_EUMVA</name>
<reference evidence="1 2" key="1">
    <citation type="journal article" date="2019" name="Commun. Biol.">
        <title>The bagworm genome reveals a unique fibroin gene that provides high tensile strength.</title>
        <authorList>
            <person name="Kono N."/>
            <person name="Nakamura H."/>
            <person name="Ohtoshi R."/>
            <person name="Tomita M."/>
            <person name="Numata K."/>
            <person name="Arakawa K."/>
        </authorList>
    </citation>
    <scope>NUCLEOTIDE SEQUENCE [LARGE SCALE GENOMIC DNA]</scope>
</reference>
<organism evidence="1 2">
    <name type="scientific">Eumeta variegata</name>
    <name type="common">Bagworm moth</name>
    <name type="synonym">Eumeta japonica</name>
    <dbReference type="NCBI Taxonomy" id="151549"/>
    <lineage>
        <taxon>Eukaryota</taxon>
        <taxon>Metazoa</taxon>
        <taxon>Ecdysozoa</taxon>
        <taxon>Arthropoda</taxon>
        <taxon>Hexapoda</taxon>
        <taxon>Insecta</taxon>
        <taxon>Pterygota</taxon>
        <taxon>Neoptera</taxon>
        <taxon>Endopterygota</taxon>
        <taxon>Lepidoptera</taxon>
        <taxon>Glossata</taxon>
        <taxon>Ditrysia</taxon>
        <taxon>Tineoidea</taxon>
        <taxon>Psychidae</taxon>
        <taxon>Oiketicinae</taxon>
        <taxon>Eumeta</taxon>
    </lineage>
</organism>
<protein>
    <submittedName>
        <fullName evidence="1">Uncharacterized protein</fullName>
    </submittedName>
</protein>
<comment type="caution">
    <text evidence="1">The sequence shown here is derived from an EMBL/GenBank/DDBJ whole genome shotgun (WGS) entry which is preliminary data.</text>
</comment>
<accession>A0A4C1VKJ5</accession>
<evidence type="ECO:0000313" key="2">
    <source>
        <dbReference type="Proteomes" id="UP000299102"/>
    </source>
</evidence>
<sequence length="104" mass="12207">MRFGDRRRTVLSEARNERFDLSQVKQSSVNPPFAQLRTEPRYLLKCELAKNKRIGSSECEEEKYRRGLTPECKALDSDRKWIVISNAIESVPQIVRRDIEEPIK</sequence>
<proteinExistence type="predicted"/>
<dbReference type="Proteomes" id="UP000299102">
    <property type="component" value="Unassembled WGS sequence"/>
</dbReference>
<evidence type="ECO:0000313" key="1">
    <source>
        <dbReference type="EMBL" id="GBP39061.1"/>
    </source>
</evidence>
<keyword evidence="2" id="KW-1185">Reference proteome</keyword>